<name>A0ABV9JE17_9LACT</name>
<feature type="non-terminal residue" evidence="3">
    <location>
        <position position="525"/>
    </location>
</feature>
<sequence>MKTHPHSSQKSCFRAWKSGKHWLYAATALAVLAGASSLPFLSPKAKADTPTVETAPSATLTSTSSASTSVDSVAVTVNTDSGLLSSASSGLSSAVNEANSASIAVSETSSKVSPSYVSITSSSATSSAVSSANSKNASLYSSTVNSATSQMSSETSSVSSVTSSYSSAVSSYNSIVSSVASQSVVVSSSGVTATVTSASGTSWDNDDLAVGSMTVLLSSNASLVSVLGSDYVVGNLFSGSDSVTYTSLSNGTVSLSDTGLVLTPDDNSQPLNITLTNVGTTNTGHAVNAQLSIFSSGDTTLSYSDSLGISGNQATINMTLIDATTGENVSMLVTGQLSNLNAYSNGDTRSNPDPGGAIISGLQNLNFQLPDNVALETQNGTPMYYMTGPSVVTNVNFTGIINGTITLTEYWAGGGLVLNGGKVYSQPAAPTVSVTTIKVTAPALQGILTIHYINAQTGKALQASTTVVSAIGSWQVLHIPDITHYTSVNTGNEVAFQQNLVSQTRTMTYNPEVETVKIDFEDSNG</sequence>
<reference evidence="4" key="1">
    <citation type="journal article" date="2019" name="Int. J. Syst. Evol. Microbiol.">
        <title>The Global Catalogue of Microorganisms (GCM) 10K type strain sequencing project: providing services to taxonomists for standard genome sequencing and annotation.</title>
        <authorList>
            <consortium name="The Broad Institute Genomics Platform"/>
            <consortium name="The Broad Institute Genome Sequencing Center for Infectious Disease"/>
            <person name="Wu L."/>
            <person name="Ma J."/>
        </authorList>
    </citation>
    <scope>NUCLEOTIDE SEQUENCE [LARGE SCALE GENOMIC DNA]</scope>
    <source>
        <strain evidence="4">CCUG 63287</strain>
    </source>
</reference>
<organism evidence="3 4">
    <name type="scientific">Lactococcus nasutitermitis</name>
    <dbReference type="NCBI Taxonomy" id="1652957"/>
    <lineage>
        <taxon>Bacteria</taxon>
        <taxon>Bacillati</taxon>
        <taxon>Bacillota</taxon>
        <taxon>Bacilli</taxon>
        <taxon>Lactobacillales</taxon>
        <taxon>Streptococcaceae</taxon>
        <taxon>Lactococcus</taxon>
    </lineage>
</organism>
<protein>
    <submittedName>
        <fullName evidence="3">KxYKxGKxW signal peptide domain-containing protein</fullName>
    </submittedName>
</protein>
<keyword evidence="2" id="KW-1133">Transmembrane helix</keyword>
<dbReference type="EMBL" id="JBHSGD010000001">
    <property type="protein sequence ID" value="MFC4651634.1"/>
    <property type="molecule type" value="Genomic_DNA"/>
</dbReference>
<comment type="caution">
    <text evidence="3">The sequence shown here is derived from an EMBL/GenBank/DDBJ whole genome shotgun (WGS) entry which is preliminary data.</text>
</comment>
<evidence type="ECO:0000256" key="1">
    <source>
        <dbReference type="ARBA" id="ARBA00022729"/>
    </source>
</evidence>
<dbReference type="Proteomes" id="UP001595987">
    <property type="component" value="Unassembled WGS sequence"/>
</dbReference>
<keyword evidence="2" id="KW-0812">Transmembrane</keyword>
<evidence type="ECO:0000256" key="2">
    <source>
        <dbReference type="SAM" id="Phobius"/>
    </source>
</evidence>
<gene>
    <name evidence="3" type="ORF">ACFO26_01750</name>
</gene>
<dbReference type="NCBIfam" id="TIGR03715">
    <property type="entry name" value="KxYKxGKxW"/>
    <property type="match status" value="1"/>
</dbReference>
<accession>A0ABV9JE17</accession>
<keyword evidence="2" id="KW-0472">Membrane</keyword>
<keyword evidence="1" id="KW-0732">Signal</keyword>
<feature type="transmembrane region" description="Helical" evidence="2">
    <location>
        <begin position="21"/>
        <end position="41"/>
    </location>
</feature>
<evidence type="ECO:0000313" key="3">
    <source>
        <dbReference type="EMBL" id="MFC4651634.1"/>
    </source>
</evidence>
<dbReference type="InterPro" id="IPR022263">
    <property type="entry name" value="KxYKxGKxW"/>
</dbReference>
<keyword evidence="4" id="KW-1185">Reference proteome</keyword>
<proteinExistence type="predicted"/>
<dbReference type="RefSeq" id="WP_379862541.1">
    <property type="nucleotide sequence ID" value="NZ_JBHSGD010000001.1"/>
</dbReference>
<evidence type="ECO:0000313" key="4">
    <source>
        <dbReference type="Proteomes" id="UP001595987"/>
    </source>
</evidence>